<dbReference type="InterPro" id="IPR036770">
    <property type="entry name" value="Ankyrin_rpt-contain_sf"/>
</dbReference>
<dbReference type="Proteomes" id="UP000249758">
    <property type="component" value="Segment"/>
</dbReference>
<gene>
    <name evidence="3" type="ORF">pmac_cds_695</name>
</gene>
<dbReference type="Gene3D" id="1.20.1280.50">
    <property type="match status" value="1"/>
</dbReference>
<reference evidence="3" key="1">
    <citation type="journal article" date="2018" name="Nat. Commun.">
        <title>Diversity and evolution of the emerging Pandoraviridae family.</title>
        <authorList>
            <person name="Legendre M."/>
            <person name="Fabre E."/>
            <person name="Poirot O."/>
            <person name="Jeudy S."/>
            <person name="Lartigue A."/>
            <person name="Alempic J.M."/>
            <person name="Beucher L."/>
            <person name="Philippe N."/>
            <person name="Bertaux L."/>
            <person name="Christo-Foroux E."/>
            <person name="Labadie K."/>
            <person name="Coute Y."/>
            <person name="Abergel C."/>
            <person name="Claverie J.M."/>
        </authorList>
    </citation>
    <scope>NUCLEOTIDE SEQUENCE [LARGE SCALE GENOMIC DNA]</scope>
    <source>
        <strain evidence="3">Macleodensis</strain>
    </source>
</reference>
<dbReference type="InterPro" id="IPR036047">
    <property type="entry name" value="F-box-like_dom_sf"/>
</dbReference>
<proteinExistence type="predicted"/>
<name>A0A2U7UFW6_9VIRU</name>
<feature type="region of interest" description="Disordered" evidence="1">
    <location>
        <begin position="1"/>
        <end position="24"/>
    </location>
</feature>
<keyword evidence="2" id="KW-0472">Membrane</keyword>
<dbReference type="EMBL" id="MG011691">
    <property type="protein sequence ID" value="AVK77383.1"/>
    <property type="molecule type" value="Genomic_DNA"/>
</dbReference>
<dbReference type="InterPro" id="IPR052050">
    <property type="entry name" value="SecEffector_AnkRepeat"/>
</dbReference>
<dbReference type="GeneID" id="36841838"/>
<accession>A0A2U7UFW6</accession>
<dbReference type="PANTHER" id="PTHR46586">
    <property type="entry name" value="ANKYRIN REPEAT-CONTAINING PROTEIN"/>
    <property type="match status" value="1"/>
</dbReference>
<dbReference type="PANTHER" id="PTHR46586:SF3">
    <property type="entry name" value="ANKYRIN REPEAT-CONTAINING PROTEIN"/>
    <property type="match status" value="1"/>
</dbReference>
<dbReference type="SUPFAM" id="SSF48403">
    <property type="entry name" value="Ankyrin repeat"/>
    <property type="match status" value="1"/>
</dbReference>
<dbReference type="RefSeq" id="YP_009481379.1">
    <property type="nucleotide sequence ID" value="NC_037665.1"/>
</dbReference>
<protein>
    <submittedName>
        <fullName evidence="3">Ankyrin repeat domain containing protein</fullName>
    </submittedName>
</protein>
<dbReference type="KEGG" id="vg:36841838"/>
<dbReference type="SUPFAM" id="SSF81383">
    <property type="entry name" value="F-box domain"/>
    <property type="match status" value="1"/>
</dbReference>
<keyword evidence="2" id="KW-1133">Transmembrane helix</keyword>
<feature type="compositionally biased region" description="Basic and acidic residues" evidence="1">
    <location>
        <begin position="8"/>
        <end position="18"/>
    </location>
</feature>
<organism evidence="3">
    <name type="scientific">Pandoravirus macleodensis</name>
    <dbReference type="NCBI Taxonomy" id="2107707"/>
    <lineage>
        <taxon>Viruses</taxon>
        <taxon>Pandoravirus</taxon>
    </lineage>
</organism>
<evidence type="ECO:0000313" key="3">
    <source>
        <dbReference type="EMBL" id="AVK77383.1"/>
    </source>
</evidence>
<evidence type="ECO:0000256" key="1">
    <source>
        <dbReference type="SAM" id="MobiDB-lite"/>
    </source>
</evidence>
<keyword evidence="2" id="KW-0812">Transmembrane</keyword>
<evidence type="ECO:0000256" key="2">
    <source>
        <dbReference type="SAM" id="Phobius"/>
    </source>
</evidence>
<sequence>MSSPLPAHDYRGHCHDNESTDISSSIDDGARRLTFDDLPDETLVLIARLVNCDDLPWCLERLSKRWRRIARDRSALGPPLCYHGDPPADPVFALYCHDYGCPQWHRACRDAVLEGASRDTISALAHNLAGRTSRLNKSIMHAAAAAVMLDNVDAYKAISYEGDRAPILRVAMRAGAINIIKYLAALSTASHWGSELPATAASAGQVAALAFLHRSGCSWDKRTAEAAAAGGHLDCLAYAHAYGCPWDARTLSAIAARAGHSECVRYINDRDQSRRDVPAPQTGPDGLPVVVRTLRSDLTMIAIIVLSIMATMALAVFAPRQKTQ</sequence>
<feature type="transmembrane region" description="Helical" evidence="2">
    <location>
        <begin position="298"/>
        <end position="318"/>
    </location>
</feature>
<dbReference type="Gene3D" id="1.25.40.20">
    <property type="entry name" value="Ankyrin repeat-containing domain"/>
    <property type="match status" value="1"/>
</dbReference>